<dbReference type="Gene3D" id="2.60.40.3630">
    <property type="match status" value="1"/>
</dbReference>
<dbReference type="RefSeq" id="WP_068664260.1">
    <property type="nucleotide sequence ID" value="NZ_LYPB01000063.1"/>
</dbReference>
<accession>A0A198ACB3</accession>
<evidence type="ECO:0000313" key="3">
    <source>
        <dbReference type="Proteomes" id="UP000078454"/>
    </source>
</evidence>
<dbReference type="Proteomes" id="UP000078454">
    <property type="component" value="Unassembled WGS sequence"/>
</dbReference>
<protein>
    <recommendedName>
        <fullName evidence="4">3-keto-disaccharide hydrolase domain-containing protein</fullName>
    </recommendedName>
</protein>
<feature type="chain" id="PRO_5008277987" description="3-keto-disaccharide hydrolase domain-containing protein" evidence="1">
    <location>
        <begin position="23"/>
        <end position="1334"/>
    </location>
</feature>
<evidence type="ECO:0000256" key="1">
    <source>
        <dbReference type="SAM" id="SignalP"/>
    </source>
</evidence>
<name>A0A198ACB3_9BACL</name>
<dbReference type="OrthoDB" id="41724at2"/>
<dbReference type="InterPro" id="IPR036278">
    <property type="entry name" value="Sialidase_sf"/>
</dbReference>
<gene>
    <name evidence="2" type="ORF">A8708_29415</name>
</gene>
<dbReference type="SUPFAM" id="SSF50939">
    <property type="entry name" value="Sialidases"/>
    <property type="match status" value="1"/>
</dbReference>
<organism evidence="2 3">
    <name type="scientific">Paenibacillus oryzisoli</name>
    <dbReference type="NCBI Taxonomy" id="1850517"/>
    <lineage>
        <taxon>Bacteria</taxon>
        <taxon>Bacillati</taxon>
        <taxon>Bacillota</taxon>
        <taxon>Bacilli</taxon>
        <taxon>Bacillales</taxon>
        <taxon>Paenibacillaceae</taxon>
        <taxon>Paenibacillus</taxon>
    </lineage>
</organism>
<feature type="signal peptide" evidence="1">
    <location>
        <begin position="1"/>
        <end position="22"/>
    </location>
</feature>
<dbReference type="CDD" id="cd15482">
    <property type="entry name" value="Sialidase_non-viral"/>
    <property type="match status" value="1"/>
</dbReference>
<keyword evidence="3" id="KW-1185">Reference proteome</keyword>
<evidence type="ECO:0008006" key="4">
    <source>
        <dbReference type="Google" id="ProtNLM"/>
    </source>
</evidence>
<dbReference type="EMBL" id="LYPB01000063">
    <property type="protein sequence ID" value="OAS18735.1"/>
    <property type="molecule type" value="Genomic_DNA"/>
</dbReference>
<comment type="caution">
    <text evidence="2">The sequence shown here is derived from an EMBL/GenBank/DDBJ whole genome shotgun (WGS) entry which is preliminary data.</text>
</comment>
<dbReference type="STRING" id="1850517.A8708_29415"/>
<keyword evidence="1" id="KW-0732">Signal</keyword>
<proteinExistence type="predicted"/>
<dbReference type="Gene3D" id="2.120.10.10">
    <property type="match status" value="1"/>
</dbReference>
<evidence type="ECO:0000313" key="2">
    <source>
        <dbReference type="EMBL" id="OAS18735.1"/>
    </source>
</evidence>
<sequence>MRILNLILALSLFFAIPYPVNAAENTESSTYFSEDFSSGTLSGWTTAANNTTHKIENEKYTFATTGGFTNFVAGSETWSNYSVSAKVAMSSGTTSSRIGITAYNPASATGALNGYDMFLAVVSAPGGGTERVVRLRNNTTLITLNGPNDSRYQFGDEVTLRMDFYGTRARFLVDGQVVYTIDEMTKDPGKAGILAISVSGTADDFLVEPCEDWGEPPTSFSDDFSSGTLSGWTTTVTNNTYKIENEKYTFATTGGFANFVAGSETWRNYSVSAKVAMNSGTTSSRIGITAYNPASATGALNGYDMFLAVVSAPGGGTERVVRLRNNTTLITLNGTDDRRYQFGDEVTLRMDFYGTRARFFVDGQVVYTIDEMTKDPGKAGILAISVSGTADDFLVEPCENWGSYAVSSLAVMGLPDAGVLEADLGQSLNIGNLSLFVSYGSQKPGEIVPLTSAMLSGYDPDQPGNQTVTVSYGGVTAELPVFVHDRLQEVKAIADDVLAVTIDSLTVADSPMIRELKAQFMGFTAADLSLYDAAGYDSAALRNKMFLILKKMEELQYPYLSQYDVLLYDDYVDIGKYTYRYDMDGFYSPWILKDGAFYSDNKRTDGTNKNNTAAIDAEMSKIASIQSDIKLSENTYAGFFVGLYAETTYLVRFTTKQQSSHDAYEVIINKYTERNSTKGSYIVAQSLPVTEIAALGLSESDILDHWHNLRVNIDRQSNLLTVYFDDVQILTYTEEEFDTISDYGYAALRTTGDGYFDNVMLRGIEAEAEPTSAAEYHDTFEDEAVGESPSHWVEKPASDQWIVMDENDTKVYGNVYGSVYGNTAASGYSYTWLHGFEMNPTISAKILAKDFGSSANFGLLARYVIGGAYLKAGYDVDASKWYVEFSRGPDYEIKRFYSATYPFQTNLYYNIELTLLDHSAELSINGNTVLSLENEIDGDGDWYGRSGLYANNATMLVDEIHMEFPSGGEVTDGVIEYTVDENVFTTYGDIEQSGNMLVLAAGNSGQYVSNDNGETWQSSNEYTGLNNSGSYRVIVQLKNGTYLQVGNDFIAKASSDMKTWVNRGQVVDNDDLWTSAGKLIPIVHVNGITEIELPNGTMRILLPVGFRNFTSPTTSVTGSGYTIVYYSDDEGNTWTASQTSTKDLAAGDYNLATDKYMQMEGKIVSCSDGSLRLYFSKLNSEGYMGYSESTDYGVTWGEFHTIPSMPTVASSFNVWEDPYNPGTWYMVWINNKPESRGAAVPRTRLSMAKSINGKDWDFMLDVDRNISTGGVAQNGPQDGDSHQIYQILDASIFINEDYIYVIYGRSVQYAANSHNAQRLQVVRFEKSALEAGIE</sequence>
<reference evidence="2 3" key="1">
    <citation type="submission" date="2016-05" db="EMBL/GenBank/DDBJ databases">
        <title>Paenibacillus sp. 1ZS3-15 nov., isolated from the rhizosphere soil.</title>
        <authorList>
            <person name="Zhang X.X."/>
            <person name="Zhang J."/>
        </authorList>
    </citation>
    <scope>NUCLEOTIDE SEQUENCE [LARGE SCALE GENOMIC DNA]</scope>
    <source>
        <strain evidence="2 3">1ZS3-15</strain>
    </source>
</reference>
<dbReference type="Gene3D" id="2.60.120.560">
    <property type="entry name" value="Exo-inulinase, domain 1"/>
    <property type="match status" value="4"/>
</dbReference>